<dbReference type="InterPro" id="IPR016898">
    <property type="entry name" value="Polyphosphate_phosphotransfera"/>
</dbReference>
<keyword evidence="2" id="KW-0418">Kinase</keyword>
<keyword evidence="5" id="KW-1185">Reference proteome</keyword>
<protein>
    <recommendedName>
        <fullName evidence="3">Polyphosphate kinase-2-related domain-containing protein</fullName>
    </recommendedName>
</protein>
<feature type="domain" description="Polyphosphate kinase-2-related" evidence="3">
    <location>
        <begin position="41"/>
        <end position="262"/>
    </location>
</feature>
<evidence type="ECO:0000256" key="1">
    <source>
        <dbReference type="ARBA" id="ARBA00022679"/>
    </source>
</evidence>
<evidence type="ECO:0000313" key="5">
    <source>
        <dbReference type="Proteomes" id="UP000186785"/>
    </source>
</evidence>
<dbReference type="SUPFAM" id="SSF52540">
    <property type="entry name" value="P-loop containing nucleoside triphosphate hydrolases"/>
    <property type="match status" value="1"/>
</dbReference>
<dbReference type="STRING" id="1921764.BSR28_07095"/>
<dbReference type="NCBIfam" id="TIGR03709">
    <property type="entry name" value="PPK2_rel_1"/>
    <property type="match status" value="1"/>
</dbReference>
<keyword evidence="1" id="KW-0808">Transferase</keyword>
<evidence type="ECO:0000256" key="2">
    <source>
        <dbReference type="ARBA" id="ARBA00022777"/>
    </source>
</evidence>
<dbReference type="PIRSF" id="PIRSF028756">
    <property type="entry name" value="PPK2_prd"/>
    <property type="match status" value="1"/>
</dbReference>
<dbReference type="PANTHER" id="PTHR34383">
    <property type="entry name" value="POLYPHOSPHATE:AMP PHOSPHOTRANSFERASE-RELATED"/>
    <property type="match status" value="1"/>
</dbReference>
<dbReference type="AlphaFoldDB" id="A0A1Q5PJV9"/>
<evidence type="ECO:0000313" key="4">
    <source>
        <dbReference type="EMBL" id="OKL46215.1"/>
    </source>
</evidence>
<comment type="caution">
    <text evidence="4">The sequence shown here is derived from an EMBL/GenBank/DDBJ whole genome shotgun (WGS) entry which is preliminary data.</text>
</comment>
<dbReference type="Proteomes" id="UP000186785">
    <property type="component" value="Unassembled WGS sequence"/>
</dbReference>
<sequence>MKLGGWQQDPRTALRVDEHFDLAAFDRSGTPGWTLGRKAAEAFMEQRAQHLSDLQEQLFANGKTGSRKRILVVAQGLDTAGKGGLARHVMGQVDPQGVALKAFKAPTPEERAEPFLARIERALPKPGMIGFFDRSQYEDMLVPGVNGMGAEELAERGRMINDFEKQLVDDECVILKVCLMVSYGEQGRRLLERLDRPDKHWKFSPHDLEVRGQWFKYQSVYQEVLRQTSTDYAPWMVIPADHKWYARAAVSEALTRSLEEMELTWPEADFNVAEERARLALTLDAEPTLS</sequence>
<dbReference type="InterPro" id="IPR022300">
    <property type="entry name" value="PPK2-rel_1"/>
</dbReference>
<name>A0A1Q5PJV9_9ACTO</name>
<dbReference type="GO" id="GO:0006797">
    <property type="term" value="P:polyphosphate metabolic process"/>
    <property type="evidence" value="ECO:0007669"/>
    <property type="project" value="InterPro"/>
</dbReference>
<accession>A0A1Q5PJV9</accession>
<organism evidence="4 5">
    <name type="scientific">Boudabousia liubingyangii</name>
    <dbReference type="NCBI Taxonomy" id="1921764"/>
    <lineage>
        <taxon>Bacteria</taxon>
        <taxon>Bacillati</taxon>
        <taxon>Actinomycetota</taxon>
        <taxon>Actinomycetes</taxon>
        <taxon>Actinomycetales</taxon>
        <taxon>Actinomycetaceae</taxon>
        <taxon>Boudabousia</taxon>
    </lineage>
</organism>
<dbReference type="PANTHER" id="PTHR34383:SF3">
    <property type="entry name" value="POLYPHOSPHATE:AMP PHOSPHOTRANSFERASE"/>
    <property type="match status" value="1"/>
</dbReference>
<reference evidence="4 5" key="1">
    <citation type="submission" date="2016-11" db="EMBL/GenBank/DDBJ databases">
        <title>Actinomyces gypaetusis sp. nov. isolated from the vulture Gypaetus barbatus in Qinghai Tibet Plateau China.</title>
        <authorList>
            <person name="Meng X."/>
        </authorList>
    </citation>
    <scope>NUCLEOTIDE SEQUENCE [LARGE SCALE GENOMIC DNA]</scope>
    <source>
        <strain evidence="4 5">VUL4_2</strain>
    </source>
</reference>
<dbReference type="EMBL" id="MQSV01000006">
    <property type="protein sequence ID" value="OKL46215.1"/>
    <property type="molecule type" value="Genomic_DNA"/>
</dbReference>
<evidence type="ECO:0000259" key="3">
    <source>
        <dbReference type="Pfam" id="PF03976"/>
    </source>
</evidence>
<gene>
    <name evidence="4" type="ORF">BSR29_07800</name>
</gene>
<dbReference type="InterPro" id="IPR027417">
    <property type="entry name" value="P-loop_NTPase"/>
</dbReference>
<dbReference type="InterPro" id="IPR022488">
    <property type="entry name" value="PPK2-related"/>
</dbReference>
<dbReference type="Pfam" id="PF03976">
    <property type="entry name" value="PPK2"/>
    <property type="match status" value="1"/>
</dbReference>
<dbReference type="Gene3D" id="3.40.50.300">
    <property type="entry name" value="P-loop containing nucleotide triphosphate hydrolases"/>
    <property type="match status" value="1"/>
</dbReference>
<dbReference type="GO" id="GO:0008976">
    <property type="term" value="F:polyphosphate kinase activity"/>
    <property type="evidence" value="ECO:0007669"/>
    <property type="project" value="InterPro"/>
</dbReference>
<proteinExistence type="predicted"/>